<organism evidence="2 3">
    <name type="scientific">Plasmodium falciparum (isolate Camp / Malaysia)</name>
    <dbReference type="NCBI Taxonomy" id="5835"/>
    <lineage>
        <taxon>Eukaryota</taxon>
        <taxon>Sar</taxon>
        <taxon>Alveolata</taxon>
        <taxon>Apicomplexa</taxon>
        <taxon>Aconoidasida</taxon>
        <taxon>Haemosporida</taxon>
        <taxon>Plasmodiidae</taxon>
        <taxon>Plasmodium</taxon>
        <taxon>Plasmodium (Laverania)</taxon>
    </lineage>
</organism>
<dbReference type="EMBL" id="KI927473">
    <property type="protein sequence ID" value="ETW63458.1"/>
    <property type="molecule type" value="Genomic_DNA"/>
</dbReference>
<evidence type="ECO:0000313" key="3">
    <source>
        <dbReference type="Proteomes" id="UP000030694"/>
    </source>
</evidence>
<dbReference type="AlphaFoldDB" id="A0A024XE51"/>
<protein>
    <submittedName>
        <fullName evidence="2">Uncharacterized protein</fullName>
    </submittedName>
</protein>
<reference evidence="2 3" key="2">
    <citation type="submission" date="2013-02" db="EMBL/GenBank/DDBJ databases">
        <title>The Genome Sequence of Plasmodium falciparum CAMP/Malaysia.</title>
        <authorList>
            <consortium name="The Broad Institute Genome Sequencing Platform"/>
            <consortium name="The Broad Institute Genome Sequencing Center for Infectious Disease"/>
            <person name="Neafsey D."/>
            <person name="Cheeseman I."/>
            <person name="Volkman S."/>
            <person name="Adams J."/>
            <person name="Walker B."/>
            <person name="Young S.K."/>
            <person name="Zeng Q."/>
            <person name="Gargeya S."/>
            <person name="Fitzgerald M."/>
            <person name="Haas B."/>
            <person name="Abouelleil A."/>
            <person name="Alvarado L."/>
            <person name="Arachchi H.M."/>
            <person name="Berlin A.M."/>
            <person name="Chapman S.B."/>
            <person name="Dewar J."/>
            <person name="Goldberg J."/>
            <person name="Griggs A."/>
            <person name="Gujja S."/>
            <person name="Hansen M."/>
            <person name="Howarth C."/>
            <person name="Imamovic A."/>
            <person name="Larimer J."/>
            <person name="McCowan C."/>
            <person name="Murphy C."/>
            <person name="Neiman D."/>
            <person name="Pearson M."/>
            <person name="Priest M."/>
            <person name="Roberts A."/>
            <person name="Saif S."/>
            <person name="Shea T."/>
            <person name="Sisk P."/>
            <person name="Sykes S."/>
            <person name="Wortman J."/>
            <person name="Nusbaum C."/>
            <person name="Birren B."/>
        </authorList>
    </citation>
    <scope>NUCLEOTIDE SEQUENCE [LARGE SCALE GENOMIC DNA]</scope>
    <source>
        <strain evidence="2 3">CAMP/Malaysia</strain>
    </source>
</reference>
<feature type="compositionally biased region" description="Basic and acidic residues" evidence="1">
    <location>
        <begin position="169"/>
        <end position="185"/>
    </location>
</feature>
<gene>
    <name evidence="2" type="ORF">PFMC_00676</name>
</gene>
<dbReference type="Proteomes" id="UP000030694">
    <property type="component" value="Unassembled WGS sequence"/>
</dbReference>
<dbReference type="OrthoDB" id="390282at2759"/>
<evidence type="ECO:0000313" key="2">
    <source>
        <dbReference type="EMBL" id="ETW63458.1"/>
    </source>
</evidence>
<sequence>MLRCKIKQMDVLFFLLNGKRYNTIIRREQSKEGKNCYIKDEELKKNFEKISKGSPPRAKINNIINFLMRSNILSNTWSKLEIIDEMYKRKIDKELSFHINVLYGMGSKGINLNKKGIIPPILFLPLIDYEQFKYFVKKNKKSARKSLHLKETPKDENEEEEENLDEGENVDKEKSVENKSEKSDNESIASDASDIKKNDRLFASMNDYNSPNKLFSEQMSKLNIFGNINIDIEKLRKSLNKNKGNIDEKKEVKMTETENAFGKY</sequence>
<evidence type="ECO:0000256" key="1">
    <source>
        <dbReference type="SAM" id="MobiDB-lite"/>
    </source>
</evidence>
<name>A0A024XE51_PLAFC</name>
<accession>A0A024XE51</accession>
<feature type="compositionally biased region" description="Acidic residues" evidence="1">
    <location>
        <begin position="156"/>
        <end position="168"/>
    </location>
</feature>
<feature type="region of interest" description="Disordered" evidence="1">
    <location>
        <begin position="147"/>
        <end position="191"/>
    </location>
</feature>
<reference evidence="2 3" key="1">
    <citation type="submission" date="2013-02" db="EMBL/GenBank/DDBJ databases">
        <title>The Genome Annotation of Plasmodium falciparum CAMP/Malaysia.</title>
        <authorList>
            <consortium name="The Broad Institute Genome Sequencing Platform"/>
            <consortium name="The Broad Institute Genome Sequencing Center for Infectious Disease"/>
            <person name="Neafsey D."/>
            <person name="Hoffman S."/>
            <person name="Volkman S."/>
            <person name="Rosenthal P."/>
            <person name="Walker B."/>
            <person name="Young S.K."/>
            <person name="Zeng Q."/>
            <person name="Gargeya S."/>
            <person name="Fitzgerald M."/>
            <person name="Haas B."/>
            <person name="Abouelleil A."/>
            <person name="Allen A.W."/>
            <person name="Alvarado L."/>
            <person name="Arachchi H.M."/>
            <person name="Berlin A.M."/>
            <person name="Chapman S.B."/>
            <person name="Gainer-Dewar J."/>
            <person name="Goldberg J."/>
            <person name="Griggs A."/>
            <person name="Gujja S."/>
            <person name="Hansen M."/>
            <person name="Howarth C."/>
            <person name="Imamovic A."/>
            <person name="Ireland A."/>
            <person name="Larimer J."/>
            <person name="McCowan C."/>
            <person name="Murphy C."/>
            <person name="Pearson M."/>
            <person name="Poon T.W."/>
            <person name="Priest M."/>
            <person name="Roberts A."/>
            <person name="Saif S."/>
            <person name="Shea T."/>
            <person name="Sisk P."/>
            <person name="Sykes S."/>
            <person name="Wortman J."/>
            <person name="Nusbaum C."/>
            <person name="Birren B."/>
        </authorList>
    </citation>
    <scope>NUCLEOTIDE SEQUENCE [LARGE SCALE GENOMIC DNA]</scope>
    <source>
        <strain evidence="2 3">CAMP/Malaysia</strain>
    </source>
</reference>
<proteinExistence type="predicted"/>